<organism evidence="1 2">
    <name type="scientific">Micromonospora pattaloongensis</name>
    <dbReference type="NCBI Taxonomy" id="405436"/>
    <lineage>
        <taxon>Bacteria</taxon>
        <taxon>Bacillati</taxon>
        <taxon>Actinomycetota</taxon>
        <taxon>Actinomycetes</taxon>
        <taxon>Micromonosporales</taxon>
        <taxon>Micromonosporaceae</taxon>
        <taxon>Micromonospora</taxon>
    </lineage>
</organism>
<keyword evidence="2" id="KW-1185">Reference proteome</keyword>
<gene>
    <name evidence="1" type="ORF">SAMN05444365_101631</name>
</gene>
<sequence>MAGPQVLRTALTWANGTSVVGLALALAARTALRRGPDGVLLAGGYRFPAPKQPLFTIGSVIFTRTTAGWLSEHPALVAHESRHVTHYALLGPLYWPVYWAASAYSAALTGDFFSRNVLERHAGLDAGGYGERPLRPWATRLRAAVTRG</sequence>
<dbReference type="OrthoDB" id="3296472at2"/>
<dbReference type="Proteomes" id="UP000242415">
    <property type="component" value="Unassembled WGS sequence"/>
</dbReference>
<protein>
    <recommendedName>
        <fullName evidence="3">DUF4157 domain-containing protein</fullName>
    </recommendedName>
</protein>
<dbReference type="RefSeq" id="WP_091551089.1">
    <property type="nucleotide sequence ID" value="NZ_FNPH01000001.1"/>
</dbReference>
<evidence type="ECO:0000313" key="1">
    <source>
        <dbReference type="EMBL" id="SDY09024.1"/>
    </source>
</evidence>
<dbReference type="EMBL" id="FNPH01000001">
    <property type="protein sequence ID" value="SDY09024.1"/>
    <property type="molecule type" value="Genomic_DNA"/>
</dbReference>
<proteinExistence type="predicted"/>
<dbReference type="AlphaFoldDB" id="A0A1H3H2N7"/>
<name>A0A1H3H2N7_9ACTN</name>
<dbReference type="STRING" id="405436.SAMN05444365_101631"/>
<evidence type="ECO:0008006" key="3">
    <source>
        <dbReference type="Google" id="ProtNLM"/>
    </source>
</evidence>
<accession>A0A1H3H2N7</accession>
<reference evidence="2" key="1">
    <citation type="submission" date="2016-10" db="EMBL/GenBank/DDBJ databases">
        <authorList>
            <person name="Varghese N."/>
            <person name="Submissions S."/>
        </authorList>
    </citation>
    <scope>NUCLEOTIDE SEQUENCE [LARGE SCALE GENOMIC DNA]</scope>
    <source>
        <strain evidence="2">DSM 45245</strain>
    </source>
</reference>
<evidence type="ECO:0000313" key="2">
    <source>
        <dbReference type="Proteomes" id="UP000242415"/>
    </source>
</evidence>